<dbReference type="GO" id="GO:0016998">
    <property type="term" value="P:cell wall macromolecule catabolic process"/>
    <property type="evidence" value="ECO:0007669"/>
    <property type="project" value="InterPro"/>
</dbReference>
<comment type="similarity">
    <text evidence="7">Belongs to the glycosyl hydrolase 24 family.</text>
</comment>
<name>A0A9X9WS51_9PROT</name>
<comment type="caution">
    <text evidence="9">The sequence shown here is derived from an EMBL/GenBank/DDBJ whole genome shotgun (WGS) entry which is preliminary data.</text>
</comment>
<dbReference type="AlphaFoldDB" id="A0A9X9WS51"/>
<evidence type="ECO:0000256" key="1">
    <source>
        <dbReference type="ARBA" id="ARBA00000632"/>
    </source>
</evidence>
<dbReference type="HAMAP" id="MF_04110">
    <property type="entry name" value="ENDOLYSIN_T4"/>
    <property type="match status" value="1"/>
</dbReference>
<evidence type="ECO:0000256" key="7">
    <source>
        <dbReference type="RuleBase" id="RU003788"/>
    </source>
</evidence>
<sequence length="237" mass="24875">MTARRISTEALDLLKRWEGCVLHVYDDADPARPPRFIQPGDAVRGTLTIGYGHTRTVRPGQRISEAEAKRLLLEDLAPVEAAIARSITVPLTDGQHGALVSFAFNLGHSTAPGKPLANIAATLNRGDYDGAIRRMGLYVKQRQHRRLVTVPGLVNRRAAEAGLWARGEFVAGRHVAPAAPPTAGAEAAKLGGYAAAAATAAPALQALAGVPVSIGVALVVAVAAVAVTILLRRERAT</sequence>
<dbReference type="EC" id="3.2.1.17" evidence="7"/>
<evidence type="ECO:0000256" key="2">
    <source>
        <dbReference type="ARBA" id="ARBA00022529"/>
    </source>
</evidence>
<dbReference type="SUPFAM" id="SSF53955">
    <property type="entry name" value="Lysozyme-like"/>
    <property type="match status" value="1"/>
</dbReference>
<keyword evidence="8" id="KW-0812">Transmembrane</keyword>
<evidence type="ECO:0000313" key="10">
    <source>
        <dbReference type="Proteomes" id="UP001138751"/>
    </source>
</evidence>
<dbReference type="Pfam" id="PF00959">
    <property type="entry name" value="Phage_lysozyme"/>
    <property type="match status" value="1"/>
</dbReference>
<dbReference type="PANTHER" id="PTHR38107:SF3">
    <property type="entry name" value="LYSOZYME RRRD-RELATED"/>
    <property type="match status" value="1"/>
</dbReference>
<dbReference type="GO" id="GO:0042742">
    <property type="term" value="P:defense response to bacterium"/>
    <property type="evidence" value="ECO:0007669"/>
    <property type="project" value="UniProtKB-KW"/>
</dbReference>
<evidence type="ECO:0000256" key="4">
    <source>
        <dbReference type="ARBA" id="ARBA00022801"/>
    </source>
</evidence>
<keyword evidence="8" id="KW-0472">Membrane</keyword>
<dbReference type="InterPro" id="IPR002196">
    <property type="entry name" value="Glyco_hydro_24"/>
</dbReference>
<dbReference type="InterPro" id="IPR023347">
    <property type="entry name" value="Lysozyme_dom_sf"/>
</dbReference>
<keyword evidence="2 7" id="KW-0929">Antimicrobial</keyword>
<feature type="transmembrane region" description="Helical" evidence="8">
    <location>
        <begin position="212"/>
        <end position="231"/>
    </location>
</feature>
<dbReference type="InterPro" id="IPR033907">
    <property type="entry name" value="Endolysin_autolysin"/>
</dbReference>
<keyword evidence="4 7" id="KW-0378">Hydrolase</keyword>
<comment type="catalytic activity">
    <reaction evidence="1 7">
        <text>Hydrolysis of (1-&gt;4)-beta-linkages between N-acetylmuramic acid and N-acetyl-D-glucosamine residues in a peptidoglycan and between N-acetyl-D-glucosamine residues in chitodextrins.</text>
        <dbReference type="EC" id="3.2.1.17"/>
    </reaction>
</comment>
<dbReference type="PANTHER" id="PTHR38107">
    <property type="match status" value="1"/>
</dbReference>
<dbReference type="CDD" id="cd00737">
    <property type="entry name" value="lyz_endolysin_autolysin"/>
    <property type="match status" value="1"/>
</dbReference>
<organism evidence="9 10">
    <name type="scientific">Neoroseomonas soli</name>
    <dbReference type="NCBI Taxonomy" id="1081025"/>
    <lineage>
        <taxon>Bacteria</taxon>
        <taxon>Pseudomonadati</taxon>
        <taxon>Pseudomonadota</taxon>
        <taxon>Alphaproteobacteria</taxon>
        <taxon>Acetobacterales</taxon>
        <taxon>Acetobacteraceae</taxon>
        <taxon>Neoroseomonas</taxon>
    </lineage>
</organism>
<dbReference type="GO" id="GO:0031640">
    <property type="term" value="P:killing of cells of another organism"/>
    <property type="evidence" value="ECO:0007669"/>
    <property type="project" value="UniProtKB-KW"/>
</dbReference>
<protein>
    <recommendedName>
        <fullName evidence="7">Lysozyme</fullName>
        <ecNumber evidence="7">3.2.1.17</ecNumber>
    </recommendedName>
</protein>
<dbReference type="GO" id="GO:0009253">
    <property type="term" value="P:peptidoglycan catabolic process"/>
    <property type="evidence" value="ECO:0007669"/>
    <property type="project" value="InterPro"/>
</dbReference>
<reference evidence="9" key="1">
    <citation type="submission" date="2020-01" db="EMBL/GenBank/DDBJ databases">
        <authorList>
            <person name="Rat A."/>
        </authorList>
    </citation>
    <scope>NUCLEOTIDE SEQUENCE</scope>
    <source>
        <strain evidence="9">LMG 31231</strain>
    </source>
</reference>
<reference evidence="9" key="2">
    <citation type="journal article" date="2021" name="Syst. Appl. Microbiol.">
        <title>Roseomonas hellenica sp. nov., isolated from roots of wild-growing Alkanna tinctoria.</title>
        <authorList>
            <person name="Rat A."/>
            <person name="Naranjo H.D."/>
            <person name="Lebbe L."/>
            <person name="Cnockaert M."/>
            <person name="Krigas N."/>
            <person name="Grigoriadou K."/>
            <person name="Maloupa E."/>
            <person name="Willems A."/>
        </authorList>
    </citation>
    <scope>NUCLEOTIDE SEQUENCE</scope>
    <source>
        <strain evidence="9">LMG 31231</strain>
    </source>
</reference>
<dbReference type="Gene3D" id="1.10.530.40">
    <property type="match status" value="1"/>
</dbReference>
<evidence type="ECO:0000313" key="9">
    <source>
        <dbReference type="EMBL" id="MBR0669980.1"/>
    </source>
</evidence>
<dbReference type="RefSeq" id="WP_211860355.1">
    <property type="nucleotide sequence ID" value="NZ_JAAEDM010000003.1"/>
</dbReference>
<dbReference type="InterPro" id="IPR023346">
    <property type="entry name" value="Lysozyme-like_dom_sf"/>
</dbReference>
<evidence type="ECO:0000256" key="5">
    <source>
        <dbReference type="ARBA" id="ARBA00023200"/>
    </source>
</evidence>
<gene>
    <name evidence="9" type="ORF">GXW76_02230</name>
</gene>
<dbReference type="InterPro" id="IPR051018">
    <property type="entry name" value="Bacteriophage_GH24"/>
</dbReference>
<dbReference type="GO" id="GO:0003796">
    <property type="term" value="F:lysozyme activity"/>
    <property type="evidence" value="ECO:0007669"/>
    <property type="project" value="UniProtKB-EC"/>
</dbReference>
<dbReference type="EMBL" id="JAAEDM010000003">
    <property type="protein sequence ID" value="MBR0669980.1"/>
    <property type="molecule type" value="Genomic_DNA"/>
</dbReference>
<evidence type="ECO:0000256" key="3">
    <source>
        <dbReference type="ARBA" id="ARBA00022638"/>
    </source>
</evidence>
<keyword evidence="10" id="KW-1185">Reference proteome</keyword>
<keyword evidence="6 7" id="KW-0326">Glycosidase</keyword>
<evidence type="ECO:0000256" key="6">
    <source>
        <dbReference type="ARBA" id="ARBA00023295"/>
    </source>
</evidence>
<accession>A0A9X9WS51</accession>
<keyword evidence="3 7" id="KW-0081">Bacteriolytic enzyme</keyword>
<keyword evidence="5" id="KW-1035">Host cytoplasm</keyword>
<keyword evidence="8" id="KW-1133">Transmembrane helix</keyword>
<evidence type="ECO:0000256" key="8">
    <source>
        <dbReference type="SAM" id="Phobius"/>
    </source>
</evidence>
<dbReference type="Proteomes" id="UP001138751">
    <property type="component" value="Unassembled WGS sequence"/>
</dbReference>
<dbReference type="InterPro" id="IPR034690">
    <property type="entry name" value="Endolysin_T4_type"/>
</dbReference>
<proteinExistence type="inferred from homology"/>